<accession>A0A3G2KEY5</accession>
<sequence length="239" mass="25966">MTFEVPASKASIKQNQFEFKVPGERKARTLPLMKFLPLGLRSKMATAARPIAAAQDAGREPSPAELEQLGTLQLELLEKYSPGVTDSLDSEQLGALLKAWQEASGVTVGGICSLAVLLEDHGEAIEYDLLVMGRRLEDLGTPALSWRDLLVIVRQAGPSSALVRALSPELAAWASGQVLADLAATMVDLLAAANWQRQGKKSAPKPKRVKRPGQETGEKKFGRAPIPVKDFDDWWNNTK</sequence>
<dbReference type="KEGG" id="vg:55007002"/>
<feature type="compositionally biased region" description="Basic and acidic residues" evidence="1">
    <location>
        <begin position="212"/>
        <end position="221"/>
    </location>
</feature>
<name>A0A3G2KEY5_9CAUD</name>
<evidence type="ECO:0000313" key="2">
    <source>
        <dbReference type="EMBL" id="AYN57548.1"/>
    </source>
</evidence>
<gene>
    <name evidence="2" type="primary">15</name>
    <name evidence="2" type="ORF">PBI_CORAL_15</name>
</gene>
<reference evidence="2 3" key="1">
    <citation type="submission" date="2018-09" db="EMBL/GenBank/DDBJ databases">
        <authorList>
            <person name="Giglietti G."/>
            <person name="Stoner T.H."/>
            <person name="Garlena R.A."/>
            <person name="Russell D.A."/>
            <person name="Pope W.H."/>
            <person name="Jacobs-Sera D."/>
            <person name="Hatfull G.F."/>
        </authorList>
    </citation>
    <scope>NUCLEOTIDE SEQUENCE [LARGE SCALE GENOMIC DNA]</scope>
</reference>
<evidence type="ECO:0000256" key="1">
    <source>
        <dbReference type="SAM" id="MobiDB-lite"/>
    </source>
</evidence>
<dbReference type="RefSeq" id="YP_009815771.1">
    <property type="nucleotide sequence ID" value="NC_048099.1"/>
</dbReference>
<dbReference type="Proteomes" id="UP000278552">
    <property type="component" value="Segment"/>
</dbReference>
<feature type="region of interest" description="Disordered" evidence="1">
    <location>
        <begin position="198"/>
        <end position="239"/>
    </location>
</feature>
<keyword evidence="3" id="KW-1185">Reference proteome</keyword>
<dbReference type="GeneID" id="55007002"/>
<dbReference type="EMBL" id="MH834606">
    <property type="protein sequence ID" value="AYN57548.1"/>
    <property type="molecule type" value="Genomic_DNA"/>
</dbReference>
<organism evidence="2 3">
    <name type="scientific">Arthrobacter phage Coral</name>
    <dbReference type="NCBI Taxonomy" id="2419951"/>
    <lineage>
        <taxon>Viruses</taxon>
        <taxon>Duplodnaviria</taxon>
        <taxon>Heunggongvirae</taxon>
        <taxon>Uroviricota</taxon>
        <taxon>Caudoviricetes</taxon>
        <taxon>Coralvirus</taxon>
        <taxon>Coralvirus coral</taxon>
    </lineage>
</organism>
<protein>
    <submittedName>
        <fullName evidence="2">Tail assembly chaperone</fullName>
    </submittedName>
</protein>
<evidence type="ECO:0000313" key="3">
    <source>
        <dbReference type="Proteomes" id="UP000278552"/>
    </source>
</evidence>
<feature type="compositionally biased region" description="Basic residues" evidence="1">
    <location>
        <begin position="198"/>
        <end position="211"/>
    </location>
</feature>
<proteinExistence type="predicted"/>